<keyword evidence="3" id="KW-1185">Reference proteome</keyword>
<gene>
    <name evidence="2" type="ORF">GMARGA_LOCUS8690</name>
</gene>
<comment type="caution">
    <text evidence="2">The sequence shown here is derived from an EMBL/GenBank/DDBJ whole genome shotgun (WGS) entry which is preliminary data.</text>
</comment>
<dbReference type="Proteomes" id="UP000789901">
    <property type="component" value="Unassembled WGS sequence"/>
</dbReference>
<feature type="compositionally biased region" description="Polar residues" evidence="1">
    <location>
        <begin position="78"/>
        <end position="94"/>
    </location>
</feature>
<organism evidence="2 3">
    <name type="scientific">Gigaspora margarita</name>
    <dbReference type="NCBI Taxonomy" id="4874"/>
    <lineage>
        <taxon>Eukaryota</taxon>
        <taxon>Fungi</taxon>
        <taxon>Fungi incertae sedis</taxon>
        <taxon>Mucoromycota</taxon>
        <taxon>Glomeromycotina</taxon>
        <taxon>Glomeromycetes</taxon>
        <taxon>Diversisporales</taxon>
        <taxon>Gigasporaceae</taxon>
        <taxon>Gigaspora</taxon>
    </lineage>
</organism>
<feature type="non-terminal residue" evidence="2">
    <location>
        <position position="94"/>
    </location>
</feature>
<name>A0ABN7UQX1_GIGMA</name>
<feature type="region of interest" description="Disordered" evidence="1">
    <location>
        <begin position="73"/>
        <end position="94"/>
    </location>
</feature>
<proteinExistence type="predicted"/>
<protein>
    <submittedName>
        <fullName evidence="2">17679_t:CDS:1</fullName>
    </submittedName>
</protein>
<evidence type="ECO:0000313" key="2">
    <source>
        <dbReference type="EMBL" id="CAG8638058.1"/>
    </source>
</evidence>
<evidence type="ECO:0000313" key="3">
    <source>
        <dbReference type="Proteomes" id="UP000789901"/>
    </source>
</evidence>
<dbReference type="EMBL" id="CAJVQB010004517">
    <property type="protein sequence ID" value="CAG8638058.1"/>
    <property type="molecule type" value="Genomic_DNA"/>
</dbReference>
<reference evidence="2 3" key="1">
    <citation type="submission" date="2021-06" db="EMBL/GenBank/DDBJ databases">
        <authorList>
            <person name="Kallberg Y."/>
            <person name="Tangrot J."/>
            <person name="Rosling A."/>
        </authorList>
    </citation>
    <scope>NUCLEOTIDE SEQUENCE [LARGE SCALE GENOMIC DNA]</scope>
    <source>
        <strain evidence="2 3">120-4 pot B 10/14</strain>
    </source>
</reference>
<sequence length="94" mass="11087">MELKSSIQFSTNRIKFNTKFNNQLDLIKEQYTIVNFYNFNKEETGFFASLSKPFFEKPLSIHLQDLVNQIKTKPPESQMPSEESFTNRTKLCNL</sequence>
<evidence type="ECO:0000256" key="1">
    <source>
        <dbReference type="SAM" id="MobiDB-lite"/>
    </source>
</evidence>
<accession>A0ABN7UQX1</accession>